<proteinExistence type="predicted"/>
<accession>E1IG12</accession>
<dbReference type="SUPFAM" id="SSF53335">
    <property type="entry name" value="S-adenosyl-L-methionine-dependent methyltransferases"/>
    <property type="match status" value="1"/>
</dbReference>
<dbReference type="GO" id="GO:0008168">
    <property type="term" value="F:methyltransferase activity"/>
    <property type="evidence" value="ECO:0007669"/>
    <property type="project" value="UniProtKB-KW"/>
</dbReference>
<sequence length="331" mass="36962">MVSLTERLDLALAARADLIDAPHQSAWRLFTGFVEGCPELVLDIYATTAVLHNYADPPELGAALLAEALAWLRERVPWVSAVVVKVRHAASAEEQAGRLVWGERAARRVREHGVWYAVDLTMNRDASFYLDTRNLRGWLQRELHGQSLLNTFAYTGSLGVAALAGGARRVVQLDLNRRFLNLAKDSYSLNGLPVQRADFLSGDFWTLVNRLKRAGEQFDCVILDPPIFSATGRGVVDLAGNYIRLINKVRPLIRSGGRLVAINNAIFLSGQEYLEMLHTICQDRYVRILEYIDVAHDCAGYPTTRINPPLRDPAPFNHATKIAILEITHKV</sequence>
<reference evidence="5 6" key="1">
    <citation type="journal article" date="2011" name="J. Bacteriol.">
        <title>Draft genome sequence of the anoxygenic filamentous phototrophic bacterium Oscillochloris trichoides subsp. DG-6.</title>
        <authorList>
            <person name="Kuznetsov B.B."/>
            <person name="Ivanovsky R.N."/>
            <person name="Keppen O.I."/>
            <person name="Sukhacheva M.V."/>
            <person name="Bumazhkin B.K."/>
            <person name="Patutina E.O."/>
            <person name="Beletsky A.V."/>
            <person name="Mardanov A.V."/>
            <person name="Baslerov R.V."/>
            <person name="Panteleeva A.N."/>
            <person name="Kolganova T.V."/>
            <person name="Ravin N.V."/>
            <person name="Skryabin K.G."/>
        </authorList>
    </citation>
    <scope>NUCLEOTIDE SEQUENCE [LARGE SCALE GENOMIC DNA]</scope>
    <source>
        <strain evidence="5 6">DG-6</strain>
    </source>
</reference>
<dbReference type="InterPro" id="IPR029063">
    <property type="entry name" value="SAM-dependent_MTases_sf"/>
</dbReference>
<evidence type="ECO:0000313" key="5">
    <source>
        <dbReference type="EMBL" id="EFO79901.1"/>
    </source>
</evidence>
<name>E1IG12_9CHLR</name>
<keyword evidence="6" id="KW-1185">Reference proteome</keyword>
<keyword evidence="1" id="KW-0489">Methyltransferase</keyword>
<dbReference type="CDD" id="cd02440">
    <property type="entry name" value="AdoMet_MTases"/>
    <property type="match status" value="1"/>
</dbReference>
<dbReference type="Pfam" id="PF10672">
    <property type="entry name" value="Methyltrans_SAM"/>
    <property type="match status" value="1"/>
</dbReference>
<dbReference type="STRING" id="765420.OSCT_2276"/>
<organism evidence="5 6">
    <name type="scientific">Oscillochloris trichoides DG-6</name>
    <dbReference type="NCBI Taxonomy" id="765420"/>
    <lineage>
        <taxon>Bacteria</taxon>
        <taxon>Bacillati</taxon>
        <taxon>Chloroflexota</taxon>
        <taxon>Chloroflexia</taxon>
        <taxon>Chloroflexales</taxon>
        <taxon>Chloroflexineae</taxon>
        <taxon>Oscillochloridaceae</taxon>
        <taxon>Oscillochloris</taxon>
    </lineage>
</organism>
<dbReference type="Gene3D" id="3.30.750.80">
    <property type="entry name" value="RNA methyltransferase domain (HRMD) like"/>
    <property type="match status" value="1"/>
</dbReference>
<keyword evidence="2" id="KW-0808">Transferase</keyword>
<dbReference type="GO" id="GO:0032259">
    <property type="term" value="P:methylation"/>
    <property type="evidence" value="ECO:0007669"/>
    <property type="project" value="UniProtKB-KW"/>
</dbReference>
<evidence type="ECO:0000256" key="2">
    <source>
        <dbReference type="ARBA" id="ARBA00022679"/>
    </source>
</evidence>
<dbReference type="HOGENOM" id="CLU_014042_1_0_0"/>
<dbReference type="EMBL" id="ADVR01000097">
    <property type="protein sequence ID" value="EFO79901.1"/>
    <property type="molecule type" value="Genomic_DNA"/>
</dbReference>
<dbReference type="PANTHER" id="PTHR43042">
    <property type="entry name" value="SAM-DEPENDENT METHYLTRANSFERASE"/>
    <property type="match status" value="1"/>
</dbReference>
<evidence type="ECO:0000256" key="3">
    <source>
        <dbReference type="ARBA" id="ARBA00022691"/>
    </source>
</evidence>
<protein>
    <submittedName>
        <fullName evidence="5">SAM-dependent methyltransferase-like protein</fullName>
    </submittedName>
</protein>
<evidence type="ECO:0000256" key="1">
    <source>
        <dbReference type="ARBA" id="ARBA00022603"/>
    </source>
</evidence>
<keyword evidence="3" id="KW-0949">S-adenosyl-L-methionine</keyword>
<dbReference type="Gene3D" id="3.40.50.150">
    <property type="entry name" value="Vaccinia Virus protein VP39"/>
    <property type="match status" value="1"/>
</dbReference>
<dbReference type="PANTHER" id="PTHR43042:SF3">
    <property type="entry name" value="RIBOSOMAL RNA LARGE SUBUNIT METHYLTRANSFERASE YWBD-RELATED"/>
    <property type="match status" value="1"/>
</dbReference>
<dbReference type="Proteomes" id="UP000054010">
    <property type="component" value="Unassembled WGS sequence"/>
</dbReference>
<dbReference type="OrthoDB" id="9809404at2"/>
<dbReference type="AlphaFoldDB" id="E1IG12"/>
<evidence type="ECO:0000313" key="6">
    <source>
        <dbReference type="Proteomes" id="UP000054010"/>
    </source>
</evidence>
<comment type="caution">
    <text evidence="5">The sequence shown here is derived from an EMBL/GenBank/DDBJ whole genome shotgun (WGS) entry which is preliminary data.</text>
</comment>
<gene>
    <name evidence="5" type="ORF">OSCT_2276</name>
</gene>
<dbReference type="InterPro" id="IPR019614">
    <property type="entry name" value="SAM-dep_methyl-trfase"/>
</dbReference>
<feature type="domain" description="S-adenosylmethionine-dependent methyltransferase" evidence="4">
    <location>
        <begin position="107"/>
        <end position="268"/>
    </location>
</feature>
<dbReference type="eggNOG" id="COG1092">
    <property type="taxonomic scope" value="Bacteria"/>
</dbReference>
<evidence type="ECO:0000259" key="4">
    <source>
        <dbReference type="Pfam" id="PF10672"/>
    </source>
</evidence>